<dbReference type="EMBL" id="MWBQ01000047">
    <property type="protein sequence ID" value="OQA59778.1"/>
    <property type="molecule type" value="Genomic_DNA"/>
</dbReference>
<feature type="domain" description="Thioredoxin-like fold" evidence="1">
    <location>
        <begin position="1"/>
        <end position="75"/>
    </location>
</feature>
<dbReference type="InterPro" id="IPR012336">
    <property type="entry name" value="Thioredoxin-like_fold"/>
</dbReference>
<dbReference type="Proteomes" id="UP000485569">
    <property type="component" value="Unassembled WGS sequence"/>
</dbReference>
<comment type="caution">
    <text evidence="2">The sequence shown here is derived from an EMBL/GenBank/DDBJ whole genome shotgun (WGS) entry which is preliminary data.</text>
</comment>
<dbReference type="PANTHER" id="PTHR36450:SF1">
    <property type="entry name" value="THIOREDOXIN"/>
    <property type="match status" value="1"/>
</dbReference>
<accession>A0A1V5SZ84</accession>
<organism evidence="2">
    <name type="scientific">Candidatus Atribacter allofermentans</name>
    <dbReference type="NCBI Taxonomy" id="1852833"/>
    <lineage>
        <taxon>Bacteria</taxon>
        <taxon>Pseudomonadati</taxon>
        <taxon>Atribacterota</taxon>
        <taxon>Atribacteria</taxon>
        <taxon>Atribacterales</taxon>
        <taxon>Atribacteraceae</taxon>
        <taxon>Atribacter</taxon>
    </lineage>
</organism>
<dbReference type="PANTHER" id="PTHR36450">
    <property type="entry name" value="THIOREDOXIN"/>
    <property type="match status" value="1"/>
</dbReference>
<sequence length="78" mass="8911">MKVQVLGAGCKKCNLLYQNLKSFIEKNHIDADIEYTDDLDKLLEAKILMPPAVFIDGVKKSEGKTPTEAQFKEWFHVK</sequence>
<dbReference type="InterPro" id="IPR005243">
    <property type="entry name" value="THIRX-like_proc"/>
</dbReference>
<dbReference type="NCBIfam" id="TIGR00412">
    <property type="entry name" value="redox_disulf_2"/>
    <property type="match status" value="1"/>
</dbReference>
<evidence type="ECO:0000259" key="1">
    <source>
        <dbReference type="Pfam" id="PF13192"/>
    </source>
</evidence>
<evidence type="ECO:0000313" key="2">
    <source>
        <dbReference type="EMBL" id="OQA59778.1"/>
    </source>
</evidence>
<proteinExistence type="predicted"/>
<dbReference type="AlphaFoldDB" id="A0A1V5SZ84"/>
<dbReference type="InterPro" id="IPR036249">
    <property type="entry name" value="Thioredoxin-like_sf"/>
</dbReference>
<dbReference type="SUPFAM" id="SSF52833">
    <property type="entry name" value="Thioredoxin-like"/>
    <property type="match status" value="1"/>
</dbReference>
<reference evidence="2" key="1">
    <citation type="submission" date="2017-02" db="EMBL/GenBank/DDBJ databases">
        <title>Delving into the versatile metabolic prowess of the omnipresent phylum Bacteroidetes.</title>
        <authorList>
            <person name="Nobu M.K."/>
            <person name="Mei R."/>
            <person name="Narihiro T."/>
            <person name="Kuroda K."/>
            <person name="Liu W.-T."/>
        </authorList>
    </citation>
    <scope>NUCLEOTIDE SEQUENCE</scope>
    <source>
        <strain evidence="2">ADurb.Bin276</strain>
    </source>
</reference>
<protein>
    <recommendedName>
        <fullName evidence="1">Thioredoxin-like fold domain-containing protein</fullName>
    </recommendedName>
</protein>
<name>A0A1V5SZ84_9BACT</name>
<dbReference type="Gene3D" id="3.40.30.10">
    <property type="entry name" value="Glutaredoxin"/>
    <property type="match status" value="1"/>
</dbReference>
<dbReference type="Pfam" id="PF13192">
    <property type="entry name" value="Thioredoxin_3"/>
    <property type="match status" value="1"/>
</dbReference>
<gene>
    <name evidence="2" type="ORF">BWY41_00807</name>
</gene>